<evidence type="ECO:0000313" key="9">
    <source>
        <dbReference type="EMBL" id="QIZ05504.1"/>
    </source>
</evidence>
<dbReference type="GO" id="GO:0008768">
    <property type="term" value="F:UDP-sugar diphosphatase activity"/>
    <property type="evidence" value="ECO:0007669"/>
    <property type="project" value="TreeGrafter"/>
</dbReference>
<dbReference type="PANTHER" id="PTHR11575">
    <property type="entry name" value="5'-NUCLEOTIDASE-RELATED"/>
    <property type="match status" value="1"/>
</dbReference>
<dbReference type="InterPro" id="IPR006146">
    <property type="entry name" value="5'-Nucleotdase_CS"/>
</dbReference>
<dbReference type="GO" id="GO:0008253">
    <property type="term" value="F:5'-nucleotidase activity"/>
    <property type="evidence" value="ECO:0007669"/>
    <property type="project" value="TreeGrafter"/>
</dbReference>
<keyword evidence="6" id="KW-0378">Hydrolase</keyword>
<dbReference type="InterPro" id="IPR036907">
    <property type="entry name" value="5'-Nucleotdase_C_sf"/>
</dbReference>
<protein>
    <submittedName>
        <fullName evidence="9">Bifunctional metallophosphatase/5'-nucleotidase</fullName>
    </submittedName>
</protein>
<dbReference type="PROSITE" id="PS00786">
    <property type="entry name" value="5_NUCLEOTIDASE_2"/>
    <property type="match status" value="1"/>
</dbReference>
<proteinExistence type="inferred from homology"/>
<accession>A0A6H1NW29</accession>
<dbReference type="AlphaFoldDB" id="A0A6H1NW29"/>
<keyword evidence="5" id="KW-0572">Peptidoglycan-anchor</keyword>
<keyword evidence="3" id="KW-0964">Secreted</keyword>
<evidence type="ECO:0000256" key="2">
    <source>
        <dbReference type="ARBA" id="ARBA00022512"/>
    </source>
</evidence>
<keyword evidence="4" id="KW-0732">Signal</keyword>
<dbReference type="InterPro" id="IPR004843">
    <property type="entry name" value="Calcineurin-like_PHP"/>
</dbReference>
<dbReference type="FunFam" id="3.60.21.10:FF:000052">
    <property type="entry name" value="Endonuclease YhcR"/>
    <property type="match status" value="1"/>
</dbReference>
<dbReference type="GO" id="GO:0000166">
    <property type="term" value="F:nucleotide binding"/>
    <property type="evidence" value="ECO:0007669"/>
    <property type="project" value="UniProtKB-KW"/>
</dbReference>
<evidence type="ECO:0000256" key="4">
    <source>
        <dbReference type="ARBA" id="ARBA00022729"/>
    </source>
</evidence>
<gene>
    <name evidence="9" type="ORF">HFZ78_00890</name>
</gene>
<evidence type="ECO:0000259" key="7">
    <source>
        <dbReference type="Pfam" id="PF00149"/>
    </source>
</evidence>
<comment type="subcellular location">
    <subcellularLocation>
        <location evidence="1">Secreted</location>
        <location evidence="1">Cell wall</location>
        <topology evidence="1">Peptidoglycan-anchor</topology>
    </subcellularLocation>
</comment>
<dbReference type="InterPro" id="IPR006179">
    <property type="entry name" value="5_nucleotidase/apyrase"/>
</dbReference>
<evidence type="ECO:0000256" key="6">
    <source>
        <dbReference type="RuleBase" id="RU362119"/>
    </source>
</evidence>
<dbReference type="InterPro" id="IPR008334">
    <property type="entry name" value="5'-Nucleotdase_C"/>
</dbReference>
<dbReference type="Gene3D" id="3.60.21.10">
    <property type="match status" value="1"/>
</dbReference>
<dbReference type="GO" id="GO:0046872">
    <property type="term" value="F:metal ion binding"/>
    <property type="evidence" value="ECO:0007669"/>
    <property type="project" value="InterPro"/>
</dbReference>
<dbReference type="Proteomes" id="UP000501868">
    <property type="component" value="Chromosome"/>
</dbReference>
<evidence type="ECO:0000256" key="3">
    <source>
        <dbReference type="ARBA" id="ARBA00022525"/>
    </source>
</evidence>
<feature type="domain" description="Calcineurin-like phosphoesterase" evidence="7">
    <location>
        <begin position="56"/>
        <end position="285"/>
    </location>
</feature>
<dbReference type="Pfam" id="PF00149">
    <property type="entry name" value="Metallophos"/>
    <property type="match status" value="1"/>
</dbReference>
<dbReference type="Pfam" id="PF02872">
    <property type="entry name" value="5_nucleotid_C"/>
    <property type="match status" value="1"/>
</dbReference>
<evidence type="ECO:0000259" key="8">
    <source>
        <dbReference type="Pfam" id="PF02872"/>
    </source>
</evidence>
<sequence>MRATLNWDAVKKAIPAFVLTTTISAGFVLANGNSDSPDLPNNTENDKNRFIQVQLLGLNDLHGQLDRTRKFNGRYVGKVEYLAAYLKQRKGENKNTLLVHAGDMVGGSAPVSSLLQEEPTIEVLNKIGFNLGTLGNHEFDRGVKEMMRLIHGGTNPKAGYFEGARFPYVCANVIAEKTGKPILPPYEIKKFNGIPIGFIGVVLSDTPKIENASVLVGVKFTDEVKAINKAVAELKKQGVKAIVVLAHNGGSQSALTGAATGDIIDIATKVDDEVDVMFGGHTHTYLNAEVNGKLLVEAYSYGTAFSDVDLELDPATKEIVTKKAEIVYVYQDSIKPDEEIKRMMKKYEAKVAPIVSKVVGAAANDITSTRNKSGESALGNLIADSQRTAMNSDFAFMNPAGIRADIQAGEVNWGELFTILPFKNNLVKMTLTGDQIRRVLNQQWQPKGIVRMLQISGLKYTWSGTKGVKRKVLDIFRADGTPINPDSKYTVTVTSYLANGGDDFTVFLEGTDKVDGPVDIDVVENYVKQLKQPFASLIEGRVTKIK</sequence>
<dbReference type="PRINTS" id="PR01607">
    <property type="entry name" value="APYRASEFAMLY"/>
</dbReference>
<name>A0A6H1NW29_PRIMG</name>
<dbReference type="SUPFAM" id="SSF56300">
    <property type="entry name" value="Metallo-dependent phosphatases"/>
    <property type="match status" value="1"/>
</dbReference>
<keyword evidence="2" id="KW-0134">Cell wall</keyword>
<dbReference type="PANTHER" id="PTHR11575:SF24">
    <property type="entry name" value="5'-NUCLEOTIDASE"/>
    <property type="match status" value="1"/>
</dbReference>
<evidence type="ECO:0000256" key="1">
    <source>
        <dbReference type="ARBA" id="ARBA00004168"/>
    </source>
</evidence>
<evidence type="ECO:0000313" key="10">
    <source>
        <dbReference type="Proteomes" id="UP000501868"/>
    </source>
</evidence>
<reference evidence="9 10" key="1">
    <citation type="submission" date="2020-04" db="EMBL/GenBank/DDBJ databases">
        <title>Genome-Wide Identification of 5-Methylcytosine Sites in Bacterial Genomes By High-Throughput Sequencing of MspJI Restriction Fragments.</title>
        <authorList>
            <person name="Wu V."/>
        </authorList>
    </citation>
    <scope>NUCLEOTIDE SEQUENCE [LARGE SCALE GENOMIC DNA]</scope>
    <source>
        <strain evidence="9 10">S2</strain>
    </source>
</reference>
<dbReference type="GO" id="GO:0030288">
    <property type="term" value="C:outer membrane-bounded periplasmic space"/>
    <property type="evidence" value="ECO:0007669"/>
    <property type="project" value="TreeGrafter"/>
</dbReference>
<organism evidence="9 10">
    <name type="scientific">Priestia megaterium</name>
    <name type="common">Bacillus megaterium</name>
    <dbReference type="NCBI Taxonomy" id="1404"/>
    <lineage>
        <taxon>Bacteria</taxon>
        <taxon>Bacillati</taxon>
        <taxon>Bacillota</taxon>
        <taxon>Bacilli</taxon>
        <taxon>Bacillales</taxon>
        <taxon>Bacillaceae</taxon>
        <taxon>Priestia</taxon>
    </lineage>
</organism>
<dbReference type="InterPro" id="IPR029052">
    <property type="entry name" value="Metallo-depent_PP-like"/>
</dbReference>
<keyword evidence="6" id="KW-0547">Nucleotide-binding</keyword>
<dbReference type="SUPFAM" id="SSF55816">
    <property type="entry name" value="5'-nucleotidase (syn. UDP-sugar hydrolase), C-terminal domain"/>
    <property type="match status" value="1"/>
</dbReference>
<dbReference type="GO" id="GO:0009166">
    <property type="term" value="P:nucleotide catabolic process"/>
    <property type="evidence" value="ECO:0007669"/>
    <property type="project" value="InterPro"/>
</dbReference>
<dbReference type="Gene3D" id="3.90.780.10">
    <property type="entry name" value="5'-Nucleotidase, C-terminal domain"/>
    <property type="match status" value="1"/>
</dbReference>
<reference evidence="9 10" key="2">
    <citation type="submission" date="2020-04" db="EMBL/GenBank/DDBJ databases">
        <authorList>
            <person name="Fomenkov A."/>
            <person name="Anton B.P."/>
            <person name="Roberts R.J."/>
        </authorList>
    </citation>
    <scope>NUCLEOTIDE SEQUENCE [LARGE SCALE GENOMIC DNA]</scope>
    <source>
        <strain evidence="9 10">S2</strain>
    </source>
</reference>
<evidence type="ECO:0000256" key="5">
    <source>
        <dbReference type="ARBA" id="ARBA00023088"/>
    </source>
</evidence>
<feature type="domain" description="5'-Nucleotidase C-terminal" evidence="8">
    <location>
        <begin position="358"/>
        <end position="508"/>
    </location>
</feature>
<dbReference type="EMBL" id="CP051128">
    <property type="protein sequence ID" value="QIZ05504.1"/>
    <property type="molecule type" value="Genomic_DNA"/>
</dbReference>
<dbReference type="FunFam" id="3.90.780.10:FF:000004">
    <property type="entry name" value="UDP-sugar hydrolase, putative"/>
    <property type="match status" value="1"/>
</dbReference>
<comment type="similarity">
    <text evidence="6">Belongs to the 5'-nucleotidase family.</text>
</comment>